<dbReference type="PANTHER" id="PTHR43737:SF1">
    <property type="entry name" value="DUF1501 DOMAIN-CONTAINING PROTEIN"/>
    <property type="match status" value="1"/>
</dbReference>
<proteinExistence type="predicted"/>
<dbReference type="PROSITE" id="PS51318">
    <property type="entry name" value="TAT"/>
    <property type="match status" value="1"/>
</dbReference>
<dbReference type="RefSeq" id="WP_088259154.1">
    <property type="nucleotide sequence ID" value="NZ_NIDE01000017.1"/>
</dbReference>
<dbReference type="SUPFAM" id="SSF53649">
    <property type="entry name" value="Alkaline phosphatase-like"/>
    <property type="match status" value="1"/>
</dbReference>
<evidence type="ECO:0008006" key="3">
    <source>
        <dbReference type="Google" id="ProtNLM"/>
    </source>
</evidence>
<name>A0A225DC31_9BACT</name>
<dbReference type="OrthoDB" id="127333at2"/>
<dbReference type="EMBL" id="NIDE01000017">
    <property type="protein sequence ID" value="OWK36088.1"/>
    <property type="molecule type" value="Genomic_DNA"/>
</dbReference>
<organism evidence="1 2">
    <name type="scientific">Fimbriiglobus ruber</name>
    <dbReference type="NCBI Taxonomy" id="1908690"/>
    <lineage>
        <taxon>Bacteria</taxon>
        <taxon>Pseudomonadati</taxon>
        <taxon>Planctomycetota</taxon>
        <taxon>Planctomycetia</taxon>
        <taxon>Gemmatales</taxon>
        <taxon>Gemmataceae</taxon>
        <taxon>Fimbriiglobus</taxon>
    </lineage>
</organism>
<evidence type="ECO:0000313" key="1">
    <source>
        <dbReference type="EMBL" id="OWK36088.1"/>
    </source>
</evidence>
<evidence type="ECO:0000313" key="2">
    <source>
        <dbReference type="Proteomes" id="UP000214646"/>
    </source>
</evidence>
<comment type="caution">
    <text evidence="1">The sequence shown here is derived from an EMBL/GenBank/DDBJ whole genome shotgun (WGS) entry which is preliminary data.</text>
</comment>
<dbReference type="InterPro" id="IPR010869">
    <property type="entry name" value="DUF1501"/>
</dbReference>
<dbReference type="Proteomes" id="UP000214646">
    <property type="component" value="Unassembled WGS sequence"/>
</dbReference>
<keyword evidence="2" id="KW-1185">Reference proteome</keyword>
<gene>
    <name evidence="1" type="ORF">FRUB_08651</name>
</gene>
<reference evidence="2" key="1">
    <citation type="submission" date="2017-06" db="EMBL/GenBank/DDBJ databases">
        <title>Genome analysis of Fimbriiglobus ruber SP5, the first member of the order Planctomycetales with confirmed chitinolytic capability.</title>
        <authorList>
            <person name="Ravin N.V."/>
            <person name="Rakitin A.L."/>
            <person name="Ivanova A.A."/>
            <person name="Beletsky A.V."/>
            <person name="Kulichevskaya I.S."/>
            <person name="Mardanov A.V."/>
            <person name="Dedysh S.N."/>
        </authorList>
    </citation>
    <scope>NUCLEOTIDE SEQUENCE [LARGE SCALE GENOMIC DNA]</scope>
    <source>
        <strain evidence="2">SP5</strain>
    </source>
</reference>
<dbReference type="AlphaFoldDB" id="A0A225DC31"/>
<accession>A0A225DC31</accession>
<dbReference type="InterPro" id="IPR006311">
    <property type="entry name" value="TAT_signal"/>
</dbReference>
<dbReference type="InterPro" id="IPR017850">
    <property type="entry name" value="Alkaline_phosphatase_core_sf"/>
</dbReference>
<sequence length="453" mass="48104">MSLLRTDCEGFHRRDFIQAGTAGLLGMSLPGLLASEAHAKAKNDETGAQKPKAKSVIVVWLAGGPATIDMWDNKPEAPEGVRGEFKSITTSAPGVQFSEHLPKMAKVADKVSVVRSLYHTIPSHGPATTFMTTGNKPTAALRYPSIGSVAARLLSTETGIPPYVSFVDQRDGASGAGYLGTSFNPFIIEGNGGGGKGGKGGNAAAAASFRLRGITLPDGVSLSDLDKRDQLLRTFDDGFRTIDKNNDLVEGLDTFHKQALEILRSDKTKKAFNLSEESASLREQYGTGPIGPAALAARRLVEAGVRFVTLGFGGWDTHRENFTNLKTKQLPSLDQALSALIADLAARGLLDSTIVMCAGEFGRTPKINKTAGRDHWARSMACVLAGGGIKRGYAHGKTDASGMAPDLDPCTPDDVAATIFRQLGIRNDTELQTPTGRPVQLFREGKAIDKLIG</sequence>
<protein>
    <recommendedName>
        <fullName evidence="3">Sulfatase</fullName>
    </recommendedName>
</protein>
<dbReference type="PANTHER" id="PTHR43737">
    <property type="entry name" value="BLL7424 PROTEIN"/>
    <property type="match status" value="1"/>
</dbReference>
<dbReference type="Pfam" id="PF07394">
    <property type="entry name" value="DUF1501"/>
    <property type="match status" value="1"/>
</dbReference>